<sequence>MESLAICCDEDEQAEYLEYAAKLLECAIARLEDHDNDDIMPDAVTKIMMQK</sequence>
<dbReference type="Proteomes" id="UP000054549">
    <property type="component" value="Unassembled WGS sequence"/>
</dbReference>
<dbReference type="EMBL" id="KN818243">
    <property type="protein sequence ID" value="KIL65310.1"/>
    <property type="molecule type" value="Genomic_DNA"/>
</dbReference>
<name>A0A0C2SPX6_AMAMK</name>
<gene>
    <name evidence="1" type="ORF">M378DRAFT_162250</name>
</gene>
<proteinExistence type="predicted"/>
<evidence type="ECO:0000313" key="1">
    <source>
        <dbReference type="EMBL" id="KIL65310.1"/>
    </source>
</evidence>
<dbReference type="AlphaFoldDB" id="A0A0C2SPX6"/>
<keyword evidence="2" id="KW-1185">Reference proteome</keyword>
<dbReference type="InParanoid" id="A0A0C2SPX6"/>
<reference evidence="1 2" key="1">
    <citation type="submission" date="2014-04" db="EMBL/GenBank/DDBJ databases">
        <title>Evolutionary Origins and Diversification of the Mycorrhizal Mutualists.</title>
        <authorList>
            <consortium name="DOE Joint Genome Institute"/>
            <consortium name="Mycorrhizal Genomics Consortium"/>
            <person name="Kohler A."/>
            <person name="Kuo A."/>
            <person name="Nagy L.G."/>
            <person name="Floudas D."/>
            <person name="Copeland A."/>
            <person name="Barry K.W."/>
            <person name="Cichocki N."/>
            <person name="Veneault-Fourrey C."/>
            <person name="LaButti K."/>
            <person name="Lindquist E.A."/>
            <person name="Lipzen A."/>
            <person name="Lundell T."/>
            <person name="Morin E."/>
            <person name="Murat C."/>
            <person name="Riley R."/>
            <person name="Ohm R."/>
            <person name="Sun H."/>
            <person name="Tunlid A."/>
            <person name="Henrissat B."/>
            <person name="Grigoriev I.V."/>
            <person name="Hibbett D.S."/>
            <person name="Martin F."/>
        </authorList>
    </citation>
    <scope>NUCLEOTIDE SEQUENCE [LARGE SCALE GENOMIC DNA]</scope>
    <source>
        <strain evidence="1 2">Koide BX008</strain>
    </source>
</reference>
<dbReference type="HOGENOM" id="CLU_3105851_0_0_1"/>
<organism evidence="1 2">
    <name type="scientific">Amanita muscaria (strain Koide BX008)</name>
    <dbReference type="NCBI Taxonomy" id="946122"/>
    <lineage>
        <taxon>Eukaryota</taxon>
        <taxon>Fungi</taxon>
        <taxon>Dikarya</taxon>
        <taxon>Basidiomycota</taxon>
        <taxon>Agaricomycotina</taxon>
        <taxon>Agaricomycetes</taxon>
        <taxon>Agaricomycetidae</taxon>
        <taxon>Agaricales</taxon>
        <taxon>Pluteineae</taxon>
        <taxon>Amanitaceae</taxon>
        <taxon>Amanita</taxon>
    </lineage>
</organism>
<protein>
    <submittedName>
        <fullName evidence="1">Uncharacterized protein</fullName>
    </submittedName>
</protein>
<evidence type="ECO:0000313" key="2">
    <source>
        <dbReference type="Proteomes" id="UP000054549"/>
    </source>
</evidence>
<accession>A0A0C2SPX6</accession>